<keyword evidence="7" id="KW-0325">Glycoprotein</keyword>
<dbReference type="Proteomes" id="UP001434883">
    <property type="component" value="Unassembled WGS sequence"/>
</dbReference>
<keyword evidence="5" id="KW-1133">Transmembrane helix</keyword>
<evidence type="ECO:0000313" key="10">
    <source>
        <dbReference type="Proteomes" id="UP001434883"/>
    </source>
</evidence>
<comment type="caution">
    <text evidence="9">The sequence shown here is derived from an EMBL/GenBank/DDBJ whole genome shotgun (WGS) entry which is preliminary data.</text>
</comment>
<dbReference type="InterPro" id="IPR008929">
    <property type="entry name" value="Chondroitin_lyas"/>
</dbReference>
<comment type="subcellular location">
    <subcellularLocation>
        <location evidence="1">Membrane</location>
        <topology evidence="1">Multi-pass membrane protein</topology>
    </subcellularLocation>
</comment>
<dbReference type="PANTHER" id="PTHR15532:SF3">
    <property type="entry name" value="DERMATAN-SULFATE EPIMERASE"/>
    <property type="match status" value="1"/>
</dbReference>
<keyword evidence="10" id="KW-1185">Reference proteome</keyword>
<gene>
    <name evidence="9" type="ORF">XENOCAPTIV_015911</name>
</gene>
<comment type="similarity">
    <text evidence="2">Belongs to the dermatan-sulfate isomerase family.</text>
</comment>
<dbReference type="Gene3D" id="1.50.10.100">
    <property type="entry name" value="Chondroitin AC/alginate lyase"/>
    <property type="match status" value="1"/>
</dbReference>
<evidence type="ECO:0000256" key="8">
    <source>
        <dbReference type="ARBA" id="ARBA00023235"/>
    </source>
</evidence>
<evidence type="ECO:0000313" key="9">
    <source>
        <dbReference type="EMBL" id="MEQ2204618.1"/>
    </source>
</evidence>
<keyword evidence="3" id="KW-0812">Transmembrane</keyword>
<protein>
    <submittedName>
        <fullName evidence="9">Uncharacterized protein</fullName>
    </submittedName>
</protein>
<keyword evidence="6" id="KW-0472">Membrane</keyword>
<evidence type="ECO:0000256" key="3">
    <source>
        <dbReference type="ARBA" id="ARBA00022692"/>
    </source>
</evidence>
<evidence type="ECO:0000256" key="2">
    <source>
        <dbReference type="ARBA" id="ARBA00006556"/>
    </source>
</evidence>
<dbReference type="InterPro" id="IPR052447">
    <property type="entry name" value="Dermatan-Sulfate_Isomerase"/>
</dbReference>
<evidence type="ECO:0000256" key="7">
    <source>
        <dbReference type="ARBA" id="ARBA00023180"/>
    </source>
</evidence>
<evidence type="ECO:0000256" key="1">
    <source>
        <dbReference type="ARBA" id="ARBA00004141"/>
    </source>
</evidence>
<accession>A0ABV0R8Y2</accession>
<evidence type="ECO:0000256" key="6">
    <source>
        <dbReference type="ARBA" id="ARBA00023136"/>
    </source>
</evidence>
<organism evidence="9 10">
    <name type="scientific">Xenoophorus captivus</name>
    <dbReference type="NCBI Taxonomy" id="1517983"/>
    <lineage>
        <taxon>Eukaryota</taxon>
        <taxon>Metazoa</taxon>
        <taxon>Chordata</taxon>
        <taxon>Craniata</taxon>
        <taxon>Vertebrata</taxon>
        <taxon>Euteleostomi</taxon>
        <taxon>Actinopterygii</taxon>
        <taxon>Neopterygii</taxon>
        <taxon>Teleostei</taxon>
        <taxon>Neoteleostei</taxon>
        <taxon>Acanthomorphata</taxon>
        <taxon>Ovalentaria</taxon>
        <taxon>Atherinomorphae</taxon>
        <taxon>Cyprinodontiformes</taxon>
        <taxon>Goodeidae</taxon>
        <taxon>Xenoophorus</taxon>
    </lineage>
</organism>
<name>A0ABV0R8Y2_9TELE</name>
<reference evidence="9 10" key="1">
    <citation type="submission" date="2021-06" db="EMBL/GenBank/DDBJ databases">
        <authorList>
            <person name="Palmer J.M."/>
        </authorList>
    </citation>
    <scope>NUCLEOTIDE SEQUENCE [LARGE SCALE GENOMIC DNA]</scope>
    <source>
        <strain evidence="9 10">XC_2019</strain>
        <tissue evidence="9">Muscle</tissue>
    </source>
</reference>
<feature type="non-terminal residue" evidence="9">
    <location>
        <position position="1"/>
    </location>
</feature>
<dbReference type="PANTHER" id="PTHR15532">
    <property type="match status" value="1"/>
</dbReference>
<evidence type="ECO:0000256" key="4">
    <source>
        <dbReference type="ARBA" id="ARBA00022729"/>
    </source>
</evidence>
<dbReference type="EMBL" id="JAHRIN010036908">
    <property type="protein sequence ID" value="MEQ2204618.1"/>
    <property type="molecule type" value="Genomic_DNA"/>
</dbReference>
<proteinExistence type="inferred from homology"/>
<keyword evidence="4" id="KW-0732">Signal</keyword>
<evidence type="ECO:0000256" key="5">
    <source>
        <dbReference type="ARBA" id="ARBA00022989"/>
    </source>
</evidence>
<sequence length="167" mass="19463">YLQEAYLWTKQVLSIMEKSMILLQDVTDGSLYEGVAYGTYTTRSLFQYMFLVQRHFAIGHFSHPWLLKHFAFLYRTVLPGNCVKFWGTLCNEADVRILIAVSVNCGFSQSVPAMVFHTNCCTLCCTIDEHNHQLLSWNCKVAHLLMELYMELNWGHKVCLKTFFFQL</sequence>
<keyword evidence="8" id="KW-0413">Isomerase</keyword>